<evidence type="ECO:0000313" key="8">
    <source>
        <dbReference type="Proteomes" id="UP000614200"/>
    </source>
</evidence>
<evidence type="ECO:0000256" key="6">
    <source>
        <dbReference type="HAMAP-Rule" id="MF_02040"/>
    </source>
</evidence>
<accession>A0ABR9ZT80</accession>
<proteinExistence type="inferred from homology"/>
<sequence length="274" mass="30005">MEKESPNQFSNIKNIIGIMSGKGGVGKSSVTALTAITLREQGYNVGILDADITGPSIPKVFGLNQRKAMGTPSGVEPVVSSSGIKIMSINLILDNEDEPVVWRGPIISNAVKQFYTDVIWGDLDYLLIDLPPGTGDVPLTVMQSLAIDGIIIVSTPQDLVKMVVNKSMKMVKMLHTPIIGVIENMSYFICPSCDEKHKLFGESKVRDAAKSMGTHLISEIPMDPLLVELSDEGKIELYTKHNFTFSDTYQKEINKALEQFEAEKIVVPSAFNMV</sequence>
<dbReference type="PANTHER" id="PTHR42961:SF2">
    <property type="entry name" value="IRON-SULFUR PROTEIN NUBPL"/>
    <property type="match status" value="1"/>
</dbReference>
<evidence type="ECO:0000256" key="4">
    <source>
        <dbReference type="ARBA" id="ARBA00023004"/>
    </source>
</evidence>
<organism evidence="7 8">
    <name type="scientific">Fusibacter ferrireducens</name>
    <dbReference type="NCBI Taxonomy" id="2785058"/>
    <lineage>
        <taxon>Bacteria</taxon>
        <taxon>Bacillati</taxon>
        <taxon>Bacillota</taxon>
        <taxon>Clostridia</taxon>
        <taxon>Eubacteriales</taxon>
        <taxon>Eubacteriales Family XII. Incertae Sedis</taxon>
        <taxon>Fusibacter</taxon>
    </lineage>
</organism>
<comment type="similarity">
    <text evidence="6">Belongs to the Mrp/NBP35 ATP-binding proteins family.</text>
</comment>
<keyword evidence="6" id="KW-0378">Hydrolase</keyword>
<evidence type="ECO:0000256" key="5">
    <source>
        <dbReference type="ARBA" id="ARBA00023014"/>
    </source>
</evidence>
<dbReference type="Proteomes" id="UP000614200">
    <property type="component" value="Unassembled WGS sequence"/>
</dbReference>
<dbReference type="PROSITE" id="PS01215">
    <property type="entry name" value="MRP"/>
    <property type="match status" value="1"/>
</dbReference>
<comment type="subunit">
    <text evidence="6">Homodimer.</text>
</comment>
<evidence type="ECO:0000256" key="3">
    <source>
        <dbReference type="ARBA" id="ARBA00022840"/>
    </source>
</evidence>
<dbReference type="CDD" id="cd02037">
    <property type="entry name" value="Mrp_NBP35"/>
    <property type="match status" value="1"/>
</dbReference>
<dbReference type="HAMAP" id="MF_02040">
    <property type="entry name" value="Mrp_NBP35"/>
    <property type="match status" value="1"/>
</dbReference>
<evidence type="ECO:0000256" key="1">
    <source>
        <dbReference type="ARBA" id="ARBA00022723"/>
    </source>
</evidence>
<comment type="caution">
    <text evidence="7">The sequence shown here is derived from an EMBL/GenBank/DDBJ whole genome shotgun (WGS) entry which is preliminary data.</text>
</comment>
<dbReference type="Pfam" id="PF10609">
    <property type="entry name" value="ParA"/>
    <property type="match status" value="1"/>
</dbReference>
<dbReference type="EMBL" id="JADKNH010000006">
    <property type="protein sequence ID" value="MBF4693653.1"/>
    <property type="molecule type" value="Genomic_DNA"/>
</dbReference>
<evidence type="ECO:0000313" key="7">
    <source>
        <dbReference type="EMBL" id="MBF4693653.1"/>
    </source>
</evidence>
<comment type="function">
    <text evidence="6">Binds and transfers iron-sulfur (Fe-S) clusters to target apoproteins. Can hydrolyze ATP.</text>
</comment>
<reference evidence="7 8" key="1">
    <citation type="submission" date="2020-11" db="EMBL/GenBank/DDBJ databases">
        <title>Fusibacter basophilias sp. nov.</title>
        <authorList>
            <person name="Qiu D."/>
        </authorList>
    </citation>
    <scope>NUCLEOTIDE SEQUENCE [LARGE SCALE GENOMIC DNA]</scope>
    <source>
        <strain evidence="7 8">Q10-2</strain>
    </source>
</reference>
<dbReference type="InterPro" id="IPR027417">
    <property type="entry name" value="P-loop_NTPase"/>
</dbReference>
<protein>
    <recommendedName>
        <fullName evidence="6">Iron-sulfur cluster carrier protein</fullName>
    </recommendedName>
</protein>
<dbReference type="RefSeq" id="WP_194701895.1">
    <property type="nucleotide sequence ID" value="NZ_JADKNH010000006.1"/>
</dbReference>
<keyword evidence="1 6" id="KW-0479">Metal-binding</keyword>
<keyword evidence="2 6" id="KW-0547">Nucleotide-binding</keyword>
<keyword evidence="4 6" id="KW-0408">Iron</keyword>
<feature type="binding site" evidence="6">
    <location>
        <begin position="21"/>
        <end position="28"/>
    </location>
    <ligand>
        <name>ATP</name>
        <dbReference type="ChEBI" id="CHEBI:30616"/>
    </ligand>
</feature>
<keyword evidence="8" id="KW-1185">Reference proteome</keyword>
<keyword evidence="3 6" id="KW-0067">ATP-binding</keyword>
<dbReference type="PANTHER" id="PTHR42961">
    <property type="entry name" value="IRON-SULFUR PROTEIN NUBPL"/>
    <property type="match status" value="1"/>
</dbReference>
<dbReference type="GO" id="GO:0005524">
    <property type="term" value="F:ATP binding"/>
    <property type="evidence" value="ECO:0007669"/>
    <property type="project" value="UniProtKB-KW"/>
</dbReference>
<evidence type="ECO:0000256" key="2">
    <source>
        <dbReference type="ARBA" id="ARBA00022741"/>
    </source>
</evidence>
<dbReference type="InterPro" id="IPR000808">
    <property type="entry name" value="Mrp-like_CS"/>
</dbReference>
<dbReference type="InterPro" id="IPR019591">
    <property type="entry name" value="Mrp/NBP35_ATP-bd"/>
</dbReference>
<keyword evidence="5 6" id="KW-0411">Iron-sulfur</keyword>
<dbReference type="Gene3D" id="3.40.50.300">
    <property type="entry name" value="P-loop containing nucleotide triphosphate hydrolases"/>
    <property type="match status" value="1"/>
</dbReference>
<dbReference type="InterPro" id="IPR044304">
    <property type="entry name" value="NUBPL-like"/>
</dbReference>
<name>A0ABR9ZT80_9FIRM</name>
<dbReference type="SUPFAM" id="SSF52540">
    <property type="entry name" value="P-loop containing nucleoside triphosphate hydrolases"/>
    <property type="match status" value="1"/>
</dbReference>
<dbReference type="InterPro" id="IPR033756">
    <property type="entry name" value="YlxH/NBP35"/>
</dbReference>
<gene>
    <name evidence="7" type="ORF">ISU02_10995</name>
</gene>